<accession>A0A0A9VZA0</accession>
<reference evidence="1" key="1">
    <citation type="journal article" date="2014" name="PLoS ONE">
        <title>Transcriptome-Based Identification of ABC Transporters in the Western Tarnished Plant Bug Lygus hesperus.</title>
        <authorList>
            <person name="Hull J.J."/>
            <person name="Chaney K."/>
            <person name="Geib S.M."/>
            <person name="Fabrick J.A."/>
            <person name="Brent C.S."/>
            <person name="Walsh D."/>
            <person name="Lavine L.C."/>
        </authorList>
    </citation>
    <scope>NUCLEOTIDE SEQUENCE</scope>
</reference>
<dbReference type="EMBL" id="GBHO01042670">
    <property type="protein sequence ID" value="JAG00934.1"/>
    <property type="molecule type" value="Transcribed_RNA"/>
</dbReference>
<feature type="non-terminal residue" evidence="1">
    <location>
        <position position="1"/>
    </location>
</feature>
<dbReference type="InterPro" id="IPR052055">
    <property type="entry name" value="Hepadnavirus_pol/RT"/>
</dbReference>
<proteinExistence type="predicted"/>
<evidence type="ECO:0000313" key="1">
    <source>
        <dbReference type="EMBL" id="JAG00934.1"/>
    </source>
</evidence>
<sequence>KSVLQPSCFFRFLGFERFLRFFLDSVAHTISRPIDKVATLKPAINKFLGLQSPAIRQAAKIIGLLISALPAVPHSLIHYRHLEHDSFCALMASNKNFKVHFLEVATRNDIHWWLRALLPSDFYDLEMFSDTSSSGG</sequence>
<dbReference type="PANTHER" id="PTHR33050:SF7">
    <property type="entry name" value="RIBONUCLEASE H"/>
    <property type="match status" value="1"/>
</dbReference>
<organism evidence="1">
    <name type="scientific">Lygus hesperus</name>
    <name type="common">Western plant bug</name>
    <dbReference type="NCBI Taxonomy" id="30085"/>
    <lineage>
        <taxon>Eukaryota</taxon>
        <taxon>Metazoa</taxon>
        <taxon>Ecdysozoa</taxon>
        <taxon>Arthropoda</taxon>
        <taxon>Hexapoda</taxon>
        <taxon>Insecta</taxon>
        <taxon>Pterygota</taxon>
        <taxon>Neoptera</taxon>
        <taxon>Paraneoptera</taxon>
        <taxon>Hemiptera</taxon>
        <taxon>Heteroptera</taxon>
        <taxon>Panheteroptera</taxon>
        <taxon>Cimicomorpha</taxon>
        <taxon>Miridae</taxon>
        <taxon>Mirini</taxon>
        <taxon>Lygus</taxon>
    </lineage>
</organism>
<protein>
    <submittedName>
        <fullName evidence="1">Uncharacterized protein yhfK</fullName>
    </submittedName>
</protein>
<reference evidence="1" key="2">
    <citation type="submission" date="2014-07" db="EMBL/GenBank/DDBJ databases">
        <authorList>
            <person name="Hull J."/>
        </authorList>
    </citation>
    <scope>NUCLEOTIDE SEQUENCE</scope>
</reference>
<dbReference type="AlphaFoldDB" id="A0A0A9VZA0"/>
<dbReference type="PANTHER" id="PTHR33050">
    <property type="entry name" value="REVERSE TRANSCRIPTASE DOMAIN-CONTAINING PROTEIN"/>
    <property type="match status" value="1"/>
</dbReference>
<name>A0A0A9VZA0_LYGHE</name>
<gene>
    <name evidence="1" type="primary">yhfK</name>
    <name evidence="1" type="ORF">CM83_1968</name>
</gene>